<dbReference type="GO" id="GO:0009246">
    <property type="term" value="P:enterobacterial common antigen biosynthetic process"/>
    <property type="evidence" value="ECO:0007669"/>
    <property type="project" value="InterPro"/>
</dbReference>
<dbReference type="OrthoDB" id="1083028at2"/>
<keyword evidence="1" id="KW-1003">Cell membrane</keyword>
<evidence type="ECO:0000256" key="4">
    <source>
        <dbReference type="ARBA" id="ARBA00022679"/>
    </source>
</evidence>
<dbReference type="EMBL" id="CP009440">
    <property type="protein sequence ID" value="AJI53095.1"/>
    <property type="molecule type" value="Genomic_DNA"/>
</dbReference>
<accession>A0A0B6CW80</accession>
<evidence type="ECO:0000256" key="1">
    <source>
        <dbReference type="ARBA" id="ARBA00022475"/>
    </source>
</evidence>
<keyword evidence="2" id="KW-0997">Cell inner membrane</keyword>
<keyword evidence="3 6" id="KW-0328">Glycosyltransferase</keyword>
<sequence length="332" mass="39255">MILHIGVNEGKFLPPFYYFLKEHFNIDDHKFYLFGDDKGFENKEKVVFLNSKRQVISLIAVMNKADKIILHGLFSPRIDQLLFIQPWLLKKCYWVMWGGDFYFPEKQSFLRGRVIRKIRNLMTYIYGDYLLVKKWYGAKGKYNECLVYPSNLYKKCDVEDRKDDLSTVNIQLGNSATETNNHLDVLEKLYKYKNENIKIFCPLSYGDDQYAIRVISRGKELFGEKFEALTEFLPFDKYLSFLSKIDIGIFGNNRQQAMGNIITLLGLGKKIYITNNTTQWQLFNDLGIKIFDVNEININVINNKEKKENQLIVKEYFSKKNYIKQLQNLFKD</sequence>
<reference evidence="6 7" key="1">
    <citation type="journal article" date="2015" name="Genome Announc.">
        <title>Genome sequencing of 18 francisella strains to aid in assay development and testing.</title>
        <authorList>
            <person name="Johnson S.L."/>
            <person name="Daligault H.E."/>
            <person name="Davenport K.W."/>
            <person name="Coyne S.R."/>
            <person name="Frey K.G."/>
            <person name="Koroleva G.I."/>
            <person name="Broomall S.M."/>
            <person name="Bishop-Lilly K.A."/>
            <person name="Bruce D.C."/>
            <person name="Chertkov O."/>
            <person name="Freitas T."/>
            <person name="Jaissle J."/>
            <person name="Ladner J.T."/>
            <person name="Rosenzweig C.N."/>
            <person name="Gibbons H.S."/>
            <person name="Palacios G.F."/>
            <person name="Redden C.L."/>
            <person name="Xu Y."/>
            <person name="Minogue T.D."/>
            <person name="Chain P.S."/>
        </authorList>
    </citation>
    <scope>NUCLEOTIDE SEQUENCE [LARGE SCALE GENOMIC DNA]</scope>
    <source>
        <strain evidence="6 7">GA01-2794</strain>
    </source>
</reference>
<dbReference type="Pfam" id="PF07429">
    <property type="entry name" value="Glyco_transf_56"/>
    <property type="match status" value="1"/>
</dbReference>
<keyword evidence="5" id="KW-0472">Membrane</keyword>
<gene>
    <name evidence="6" type="ORF">LA55_1370</name>
</gene>
<dbReference type="KEGG" id="fpz:LA55_1370"/>
<evidence type="ECO:0000313" key="7">
    <source>
        <dbReference type="Proteomes" id="UP000031830"/>
    </source>
</evidence>
<proteinExistence type="predicted"/>
<protein>
    <submittedName>
        <fullName evidence="6">4-alpha-L-fucosyltransferase glycosyl transferase group 56 family protein</fullName>
    </submittedName>
</protein>
<organism evidence="6 7">
    <name type="scientific">Francisella philomiragia</name>
    <dbReference type="NCBI Taxonomy" id="28110"/>
    <lineage>
        <taxon>Bacteria</taxon>
        <taxon>Pseudomonadati</taxon>
        <taxon>Pseudomonadota</taxon>
        <taxon>Gammaproteobacteria</taxon>
        <taxon>Thiotrichales</taxon>
        <taxon>Francisellaceae</taxon>
        <taxon>Francisella</taxon>
    </lineage>
</organism>
<dbReference type="InterPro" id="IPR009993">
    <property type="entry name" value="WecF"/>
</dbReference>
<dbReference type="RefSeq" id="WP_044526478.1">
    <property type="nucleotide sequence ID" value="NZ_CP009440.1"/>
</dbReference>
<evidence type="ECO:0000313" key="6">
    <source>
        <dbReference type="EMBL" id="AJI53095.1"/>
    </source>
</evidence>
<keyword evidence="4 6" id="KW-0808">Transferase</keyword>
<evidence type="ECO:0000256" key="3">
    <source>
        <dbReference type="ARBA" id="ARBA00022676"/>
    </source>
</evidence>
<evidence type="ECO:0000256" key="2">
    <source>
        <dbReference type="ARBA" id="ARBA00022519"/>
    </source>
</evidence>
<dbReference type="Proteomes" id="UP000031830">
    <property type="component" value="Chromosome"/>
</dbReference>
<dbReference type="GO" id="GO:0008417">
    <property type="term" value="F:fucosyltransferase activity"/>
    <property type="evidence" value="ECO:0007669"/>
    <property type="project" value="InterPro"/>
</dbReference>
<evidence type="ECO:0000256" key="5">
    <source>
        <dbReference type="ARBA" id="ARBA00023136"/>
    </source>
</evidence>
<name>A0A0B6CW80_9GAMM</name>
<dbReference type="AlphaFoldDB" id="A0A0B6CW80"/>